<dbReference type="InterPro" id="IPR027417">
    <property type="entry name" value="P-loop_NTPase"/>
</dbReference>
<organism evidence="7 8">
    <name type="scientific">Amycolatopsis halotolerans</name>
    <dbReference type="NCBI Taxonomy" id="330083"/>
    <lineage>
        <taxon>Bacteria</taxon>
        <taxon>Bacillati</taxon>
        <taxon>Actinomycetota</taxon>
        <taxon>Actinomycetes</taxon>
        <taxon>Pseudonocardiales</taxon>
        <taxon>Pseudonocardiaceae</taxon>
        <taxon>Amycolatopsis</taxon>
    </lineage>
</organism>
<evidence type="ECO:0000256" key="1">
    <source>
        <dbReference type="ARBA" id="ARBA00004202"/>
    </source>
</evidence>
<dbReference type="RefSeq" id="WP_377872243.1">
    <property type="nucleotide sequence ID" value="NZ_JBHMAY010000037.1"/>
</dbReference>
<dbReference type="Pfam" id="PF00005">
    <property type="entry name" value="ABC_tran"/>
    <property type="match status" value="1"/>
</dbReference>
<keyword evidence="3" id="KW-0547">Nucleotide-binding</keyword>
<dbReference type="GO" id="GO:0005524">
    <property type="term" value="F:ATP binding"/>
    <property type="evidence" value="ECO:0007669"/>
    <property type="project" value="UniProtKB-KW"/>
</dbReference>
<dbReference type="CDD" id="cd03230">
    <property type="entry name" value="ABC_DR_subfamily_A"/>
    <property type="match status" value="1"/>
</dbReference>
<keyword evidence="4 7" id="KW-0067">ATP-binding</keyword>
<evidence type="ECO:0000313" key="7">
    <source>
        <dbReference type="EMBL" id="MFC3514310.1"/>
    </source>
</evidence>
<evidence type="ECO:0000256" key="3">
    <source>
        <dbReference type="ARBA" id="ARBA00022741"/>
    </source>
</evidence>
<dbReference type="SUPFAM" id="SSF52540">
    <property type="entry name" value="P-loop containing nucleoside triphosphate hydrolases"/>
    <property type="match status" value="1"/>
</dbReference>
<dbReference type="InterPro" id="IPR050763">
    <property type="entry name" value="ABC_transporter_ATP-binding"/>
</dbReference>
<dbReference type="SMART" id="SM00382">
    <property type="entry name" value="AAA"/>
    <property type="match status" value="1"/>
</dbReference>
<keyword evidence="8" id="KW-1185">Reference proteome</keyword>
<dbReference type="PROSITE" id="PS50893">
    <property type="entry name" value="ABC_TRANSPORTER_2"/>
    <property type="match status" value="1"/>
</dbReference>
<dbReference type="InterPro" id="IPR025302">
    <property type="entry name" value="DrrA1/2-like_C"/>
</dbReference>
<protein>
    <submittedName>
        <fullName evidence="7">ATP-binding cassette domain-containing protein</fullName>
    </submittedName>
</protein>
<gene>
    <name evidence="7" type="ORF">ACFORO_29365</name>
</gene>
<dbReference type="Proteomes" id="UP001595764">
    <property type="component" value="Unassembled WGS sequence"/>
</dbReference>
<evidence type="ECO:0000259" key="6">
    <source>
        <dbReference type="PROSITE" id="PS50893"/>
    </source>
</evidence>
<name>A0ABV7QPR4_9PSEU</name>
<comment type="caution">
    <text evidence="7">The sequence shown here is derived from an EMBL/GenBank/DDBJ whole genome shotgun (WGS) entry which is preliminary data.</text>
</comment>
<proteinExistence type="predicted"/>
<dbReference type="Pfam" id="PF13732">
    <property type="entry name" value="DrrA1-3_C"/>
    <property type="match status" value="1"/>
</dbReference>
<dbReference type="PANTHER" id="PTHR42711">
    <property type="entry name" value="ABC TRANSPORTER ATP-BINDING PROTEIN"/>
    <property type="match status" value="1"/>
</dbReference>
<evidence type="ECO:0000313" key="8">
    <source>
        <dbReference type="Proteomes" id="UP001595764"/>
    </source>
</evidence>
<feature type="domain" description="ABC transporter" evidence="6">
    <location>
        <begin position="9"/>
        <end position="245"/>
    </location>
</feature>
<dbReference type="PANTHER" id="PTHR42711:SF16">
    <property type="entry name" value="ABC TRANSPORTER ATP-BINDING PROTEIN"/>
    <property type="match status" value="1"/>
</dbReference>
<evidence type="ECO:0000256" key="2">
    <source>
        <dbReference type="ARBA" id="ARBA00022448"/>
    </source>
</evidence>
<keyword evidence="2" id="KW-0813">Transport</keyword>
<dbReference type="InterPro" id="IPR003439">
    <property type="entry name" value="ABC_transporter-like_ATP-bd"/>
</dbReference>
<dbReference type="EMBL" id="JBHRWI010000039">
    <property type="protein sequence ID" value="MFC3514310.1"/>
    <property type="molecule type" value="Genomic_DNA"/>
</dbReference>
<reference evidence="8" key="1">
    <citation type="journal article" date="2019" name="Int. J. Syst. Evol. Microbiol.">
        <title>The Global Catalogue of Microorganisms (GCM) 10K type strain sequencing project: providing services to taxonomists for standard genome sequencing and annotation.</title>
        <authorList>
            <consortium name="The Broad Institute Genomics Platform"/>
            <consortium name="The Broad Institute Genome Sequencing Center for Infectious Disease"/>
            <person name="Wu L."/>
            <person name="Ma J."/>
        </authorList>
    </citation>
    <scope>NUCLEOTIDE SEQUENCE [LARGE SCALE GENOMIC DNA]</scope>
    <source>
        <strain evidence="8">CGMCC 4.7682</strain>
    </source>
</reference>
<sequence length="320" mass="35995">MTSESGKAVEVTGLTKVYRTGSGTRRVVDGLHLAIEHGQVLGLLGVNGAGKTTTIKMICGLVTPTSGELRVNGCDVRRSRRRAMAQIGAVLEGTRNIYWQLSAWENLRYFARLKGSRGTAWRERAEHLLRDLELWERRHEPVTRFSRGMQQKVAIACALIGDPPVILLDEPTLGLDAQASRTVRLWVDRLARDEGRTVLLTSHQLEVVQDLCDRVAVIHQGRMLIDKPVKELLALFGKDSYEIRLGGHLDAREPAWRDLEVVARDGEITLSGEINDQEELHELLAHARSRSLTVLGINRLEPTLEEVFLRVVQDEQELRR</sequence>
<evidence type="ECO:0000256" key="4">
    <source>
        <dbReference type="ARBA" id="ARBA00022840"/>
    </source>
</evidence>
<comment type="subcellular location">
    <subcellularLocation>
        <location evidence="1">Cell membrane</location>
        <topology evidence="1">Peripheral membrane protein</topology>
    </subcellularLocation>
</comment>
<dbReference type="InterPro" id="IPR003593">
    <property type="entry name" value="AAA+_ATPase"/>
</dbReference>
<keyword evidence="5" id="KW-0046">Antibiotic resistance</keyword>
<dbReference type="Gene3D" id="3.40.50.300">
    <property type="entry name" value="P-loop containing nucleotide triphosphate hydrolases"/>
    <property type="match status" value="1"/>
</dbReference>
<accession>A0ABV7QPR4</accession>
<evidence type="ECO:0000256" key="5">
    <source>
        <dbReference type="ARBA" id="ARBA00023251"/>
    </source>
</evidence>